<sequence length="355" mass="40400">MSKRTTEDFETSDDTVVTKAPFDRLGQKHESLKEEKMGEFEDPWEDEYEEEIIENAESDIEDEDVMEIEESGEQVYLPGQELGKDETLEADQSAYEMLHSLNVKWPCLSFDVLRDDLGEERKTFPATLYIVAGTQADKPKNNELMVMQMSQLHRTQNDDDDSGKDSDDSDEEALDEDPILESRSLKHYGGVNRVRVMPQKDCHIAASWADTGKVLIWDLKPAIRSLDVSGEKISQKALKPLYTVESHSAEGFAMDWSATSQSAFLPDRDPFVGHTSSVEDLQWSPVEKDVFASASADQTIRIWDTRNKKKDALCIKAHDADVNVISWNRLVYNTLDILKRMAKNAFNLLILLDRK</sequence>
<evidence type="ECO:0000313" key="2">
    <source>
        <dbReference type="Proteomes" id="UP000789525"/>
    </source>
</evidence>
<gene>
    <name evidence="1" type="ORF">ACOLOM_LOCUS10895</name>
</gene>
<evidence type="ECO:0000313" key="1">
    <source>
        <dbReference type="EMBL" id="CAG8715866.1"/>
    </source>
</evidence>
<keyword evidence="2" id="KW-1185">Reference proteome</keyword>
<reference evidence="1" key="1">
    <citation type="submission" date="2021-06" db="EMBL/GenBank/DDBJ databases">
        <authorList>
            <person name="Kallberg Y."/>
            <person name="Tangrot J."/>
            <person name="Rosling A."/>
        </authorList>
    </citation>
    <scope>NUCLEOTIDE SEQUENCE</scope>
    <source>
        <strain evidence="1">CL356</strain>
    </source>
</reference>
<organism evidence="1 2">
    <name type="scientific">Acaulospora colombiana</name>
    <dbReference type="NCBI Taxonomy" id="27376"/>
    <lineage>
        <taxon>Eukaryota</taxon>
        <taxon>Fungi</taxon>
        <taxon>Fungi incertae sedis</taxon>
        <taxon>Mucoromycota</taxon>
        <taxon>Glomeromycotina</taxon>
        <taxon>Glomeromycetes</taxon>
        <taxon>Diversisporales</taxon>
        <taxon>Acaulosporaceae</taxon>
        <taxon>Acaulospora</taxon>
    </lineage>
</organism>
<name>A0ACA9PMZ6_9GLOM</name>
<protein>
    <submittedName>
        <fullName evidence="1">10985_t:CDS:1</fullName>
    </submittedName>
</protein>
<accession>A0ACA9PMZ6</accession>
<dbReference type="EMBL" id="CAJVPT010036897">
    <property type="protein sequence ID" value="CAG8715866.1"/>
    <property type="molecule type" value="Genomic_DNA"/>
</dbReference>
<comment type="caution">
    <text evidence="1">The sequence shown here is derived from an EMBL/GenBank/DDBJ whole genome shotgun (WGS) entry which is preliminary data.</text>
</comment>
<proteinExistence type="predicted"/>
<feature type="non-terminal residue" evidence="1">
    <location>
        <position position="355"/>
    </location>
</feature>
<dbReference type="Proteomes" id="UP000789525">
    <property type="component" value="Unassembled WGS sequence"/>
</dbReference>